<dbReference type="Gene3D" id="3.30.110.170">
    <property type="entry name" value="Protein of unknown function (DUF541), domain 1"/>
    <property type="match status" value="1"/>
</dbReference>
<accession>A0A2A2G8A1</accession>
<feature type="signal peptide" evidence="2">
    <location>
        <begin position="1"/>
        <end position="19"/>
    </location>
</feature>
<dbReference type="Gene3D" id="3.30.70.2970">
    <property type="entry name" value="Protein of unknown function (DUF541), domain 2"/>
    <property type="match status" value="1"/>
</dbReference>
<dbReference type="PANTHER" id="PTHR34387:SF2">
    <property type="entry name" value="SLR1258 PROTEIN"/>
    <property type="match status" value="1"/>
</dbReference>
<dbReference type="PANTHER" id="PTHR34387">
    <property type="entry name" value="SLR1258 PROTEIN"/>
    <property type="match status" value="1"/>
</dbReference>
<dbReference type="InterPro" id="IPR007497">
    <property type="entry name" value="SIMPL/DUF541"/>
</dbReference>
<evidence type="ECO:0000256" key="1">
    <source>
        <dbReference type="SAM" id="Coils"/>
    </source>
</evidence>
<protein>
    <submittedName>
        <fullName evidence="3">SIMPL domain-containing protein</fullName>
    </submittedName>
</protein>
<dbReference type="EMBL" id="NSKE01000010">
    <property type="protein sequence ID" value="PAU93089.1"/>
    <property type="molecule type" value="Genomic_DNA"/>
</dbReference>
<dbReference type="InterPro" id="IPR052022">
    <property type="entry name" value="26kDa_periplasmic_antigen"/>
</dbReference>
<reference evidence="3 4" key="1">
    <citation type="submission" date="2017-08" db="EMBL/GenBank/DDBJ databases">
        <title>Aliifodinibius alkalisoli sp. nov., isolated from saline alkaline soil.</title>
        <authorList>
            <person name="Liu D."/>
            <person name="Zhang G."/>
        </authorList>
    </citation>
    <scope>NUCLEOTIDE SEQUENCE [LARGE SCALE GENOMIC DNA]</scope>
    <source>
        <strain evidence="3 4">WN023</strain>
    </source>
</reference>
<keyword evidence="2" id="KW-0732">Signal</keyword>
<proteinExistence type="predicted"/>
<keyword evidence="1" id="KW-0175">Coiled coil</keyword>
<keyword evidence="4" id="KW-1185">Reference proteome</keyword>
<evidence type="ECO:0000256" key="2">
    <source>
        <dbReference type="SAM" id="SignalP"/>
    </source>
</evidence>
<feature type="chain" id="PRO_5012268439" evidence="2">
    <location>
        <begin position="20"/>
        <end position="223"/>
    </location>
</feature>
<dbReference type="OrthoDB" id="1524268at2"/>
<dbReference type="AlphaFoldDB" id="A0A2A2G8A1"/>
<dbReference type="RefSeq" id="WP_095607271.1">
    <property type="nucleotide sequence ID" value="NZ_NSKE01000010.1"/>
</dbReference>
<dbReference type="Pfam" id="PF04402">
    <property type="entry name" value="SIMPL"/>
    <property type="match status" value="1"/>
</dbReference>
<organism evidence="3 4">
    <name type="scientific">Fodinibius salipaludis</name>
    <dbReference type="NCBI Taxonomy" id="2032627"/>
    <lineage>
        <taxon>Bacteria</taxon>
        <taxon>Pseudomonadati</taxon>
        <taxon>Balneolota</taxon>
        <taxon>Balneolia</taxon>
        <taxon>Balneolales</taxon>
        <taxon>Balneolaceae</taxon>
        <taxon>Fodinibius</taxon>
    </lineage>
</organism>
<name>A0A2A2G8A1_9BACT</name>
<dbReference type="GO" id="GO:0006974">
    <property type="term" value="P:DNA damage response"/>
    <property type="evidence" value="ECO:0007669"/>
    <property type="project" value="TreeGrafter"/>
</dbReference>
<evidence type="ECO:0000313" key="4">
    <source>
        <dbReference type="Proteomes" id="UP000218831"/>
    </source>
</evidence>
<dbReference type="Proteomes" id="UP000218831">
    <property type="component" value="Unassembled WGS sequence"/>
</dbReference>
<feature type="coiled-coil region" evidence="1">
    <location>
        <begin position="140"/>
        <end position="167"/>
    </location>
</feature>
<comment type="caution">
    <text evidence="3">The sequence shown here is derived from an EMBL/GenBank/DDBJ whole genome shotgun (WGS) entry which is preliminary data.</text>
</comment>
<sequence length="223" mass="25278">MRYFIILISCICITATTQAQNVISINATAEVLVPADKIAFQINLNAEGDTPQEAYNLHKEREKVLVQELKKHDIKEEDLTFEPISINKTYNGSYRNEENKRIQTRQNVIVTLKNFDIYEEIQITLIENNFDEFSGNFTSSEAEEGENEALKEALKIAREKAEIIANETGVTITGIKNISHSYNSRPPRPMMEMTSAKSSDSLLEFDQSVSVSANVSVTYKFKK</sequence>
<evidence type="ECO:0000313" key="3">
    <source>
        <dbReference type="EMBL" id="PAU93089.1"/>
    </source>
</evidence>
<gene>
    <name evidence="3" type="ORF">CK503_13035</name>
</gene>